<keyword evidence="2 3" id="KW-0450">Lipoyl</keyword>
<dbReference type="InterPro" id="IPR011053">
    <property type="entry name" value="Single_hybrid_motif"/>
</dbReference>
<comment type="subunit">
    <text evidence="3">The glycine cleavage system is composed of four proteins: P, T, L and H.</text>
</comment>
<dbReference type="Proteomes" id="UP000189810">
    <property type="component" value="Chromosome I"/>
</dbReference>
<evidence type="ECO:0000256" key="1">
    <source>
        <dbReference type="ARBA" id="ARBA00009249"/>
    </source>
</evidence>
<dbReference type="PANTHER" id="PTHR11715:SF3">
    <property type="entry name" value="GLYCINE CLEAVAGE SYSTEM H PROTEIN-RELATED"/>
    <property type="match status" value="1"/>
</dbReference>
<dbReference type="CDD" id="cd06848">
    <property type="entry name" value="GCS_H"/>
    <property type="match status" value="1"/>
</dbReference>
<dbReference type="Gene3D" id="2.40.50.100">
    <property type="match status" value="1"/>
</dbReference>
<dbReference type="PROSITE" id="PS50968">
    <property type="entry name" value="BIOTINYL_LIPOYL"/>
    <property type="match status" value="1"/>
</dbReference>
<evidence type="ECO:0000256" key="2">
    <source>
        <dbReference type="ARBA" id="ARBA00022823"/>
    </source>
</evidence>
<dbReference type="InterPro" id="IPR000089">
    <property type="entry name" value="Biotin_lipoyl"/>
</dbReference>
<reference evidence="5 6" key="1">
    <citation type="submission" date="2016-11" db="EMBL/GenBank/DDBJ databases">
        <authorList>
            <person name="Jaros S."/>
            <person name="Januszkiewicz K."/>
            <person name="Wedrychowicz H."/>
        </authorList>
    </citation>
    <scope>NUCLEOTIDE SEQUENCE [LARGE SCALE GENOMIC DNA]</scope>
    <source>
        <strain evidence="5 6">DSM 19557</strain>
    </source>
</reference>
<protein>
    <recommendedName>
        <fullName evidence="3">Glycine cleavage system H protein</fullName>
    </recommendedName>
</protein>
<dbReference type="GO" id="GO:0005829">
    <property type="term" value="C:cytosol"/>
    <property type="evidence" value="ECO:0007669"/>
    <property type="project" value="TreeGrafter"/>
</dbReference>
<organism evidence="5 6">
    <name type="scientific">Thermocrinis minervae</name>
    <dbReference type="NCBI Taxonomy" id="381751"/>
    <lineage>
        <taxon>Bacteria</taxon>
        <taxon>Pseudomonadati</taxon>
        <taxon>Aquificota</taxon>
        <taxon>Aquificia</taxon>
        <taxon>Aquificales</taxon>
        <taxon>Aquificaceae</taxon>
        <taxon>Thermocrinis</taxon>
    </lineage>
</organism>
<comment type="function">
    <text evidence="3">The glycine cleavage system catalyzes the degradation of glycine. The H protein shuttles the methylamine group of glycine from the P protein to the T protein.</text>
</comment>
<dbReference type="GO" id="GO:0005960">
    <property type="term" value="C:glycine cleavage complex"/>
    <property type="evidence" value="ECO:0007669"/>
    <property type="project" value="InterPro"/>
</dbReference>
<feature type="modified residue" description="N6-lipoyllysine" evidence="3">
    <location>
        <position position="75"/>
    </location>
</feature>
<sequence>MAVVNGCNIPEDLLYDVDAQANAFTWARDNGDGTYTIGLTSVAAAMAGRLVAYTPKKPGKTVERRKSVATIESGKWVGPVPSPLSGEIVEINEALKANPALVNDDPYGQGWIAKIKPTNPDEVNSLLKGQAAVEALTKVMNEKGIKCG</sequence>
<dbReference type="RefSeq" id="WP_079654288.1">
    <property type="nucleotide sequence ID" value="NZ_LT670846.1"/>
</dbReference>
<comment type="cofactor">
    <cofactor evidence="3">
        <name>(R)-lipoate</name>
        <dbReference type="ChEBI" id="CHEBI:83088"/>
    </cofactor>
    <text evidence="3">Binds 1 lipoyl cofactor covalently.</text>
</comment>
<evidence type="ECO:0000313" key="6">
    <source>
        <dbReference type="Proteomes" id="UP000189810"/>
    </source>
</evidence>
<dbReference type="Pfam" id="PF01597">
    <property type="entry name" value="GCV_H"/>
    <property type="match status" value="1"/>
</dbReference>
<dbReference type="SUPFAM" id="SSF51230">
    <property type="entry name" value="Single hybrid motif"/>
    <property type="match status" value="1"/>
</dbReference>
<dbReference type="OrthoDB" id="13943at2"/>
<keyword evidence="6" id="KW-1185">Reference proteome</keyword>
<dbReference type="NCBIfam" id="NF002270">
    <property type="entry name" value="PRK01202.1"/>
    <property type="match status" value="1"/>
</dbReference>
<dbReference type="EMBL" id="LT670846">
    <property type="protein sequence ID" value="SHK48708.1"/>
    <property type="molecule type" value="Genomic_DNA"/>
</dbReference>
<dbReference type="PROSITE" id="PS00189">
    <property type="entry name" value="LIPOYL"/>
    <property type="match status" value="1"/>
</dbReference>
<evidence type="ECO:0000259" key="4">
    <source>
        <dbReference type="PROSITE" id="PS50968"/>
    </source>
</evidence>
<dbReference type="HAMAP" id="MF_00272">
    <property type="entry name" value="GcvH"/>
    <property type="match status" value="1"/>
</dbReference>
<accession>A0A1M6SVV5</accession>
<gene>
    <name evidence="3" type="primary">gcvH</name>
    <name evidence="5" type="ORF">SAMN05444391_1184</name>
</gene>
<dbReference type="InterPro" id="IPR003016">
    <property type="entry name" value="2-oxoA_DH_lipoyl-BS"/>
</dbReference>
<dbReference type="AlphaFoldDB" id="A0A1M6SVV5"/>
<dbReference type="PANTHER" id="PTHR11715">
    <property type="entry name" value="GLYCINE CLEAVAGE SYSTEM H PROTEIN"/>
    <property type="match status" value="1"/>
</dbReference>
<feature type="domain" description="Lipoyl-binding" evidence="4">
    <location>
        <begin position="34"/>
        <end position="116"/>
    </location>
</feature>
<dbReference type="InterPro" id="IPR033753">
    <property type="entry name" value="GCV_H/Fam206"/>
</dbReference>
<comment type="similarity">
    <text evidence="1 3">Belongs to the GcvH family.</text>
</comment>
<dbReference type="GO" id="GO:0019464">
    <property type="term" value="P:glycine decarboxylation via glycine cleavage system"/>
    <property type="evidence" value="ECO:0007669"/>
    <property type="project" value="UniProtKB-UniRule"/>
</dbReference>
<name>A0A1M6SVV5_9AQUI</name>
<evidence type="ECO:0000313" key="5">
    <source>
        <dbReference type="EMBL" id="SHK48708.1"/>
    </source>
</evidence>
<proteinExistence type="inferred from homology"/>
<dbReference type="InterPro" id="IPR002930">
    <property type="entry name" value="GCV_H"/>
</dbReference>
<evidence type="ECO:0000256" key="3">
    <source>
        <dbReference type="HAMAP-Rule" id="MF_00272"/>
    </source>
</evidence>
<dbReference type="STRING" id="381751.SAMN05444391_1184"/>
<dbReference type="GO" id="GO:0009249">
    <property type="term" value="P:protein lipoylation"/>
    <property type="evidence" value="ECO:0007669"/>
    <property type="project" value="TreeGrafter"/>
</dbReference>